<protein>
    <recommendedName>
        <fullName evidence="1">DUF4097 domain-containing protein</fullName>
    </recommendedName>
</protein>
<dbReference type="EMBL" id="SGWX01000001">
    <property type="protein sequence ID" value="RZS60069.1"/>
    <property type="molecule type" value="Genomic_DNA"/>
</dbReference>
<feature type="domain" description="DUF4097" evidence="1">
    <location>
        <begin position="31"/>
        <end position="215"/>
    </location>
</feature>
<dbReference type="AlphaFoldDB" id="A0A4Q7M2D2"/>
<gene>
    <name evidence="2" type="ORF">EV386_0310</name>
</gene>
<dbReference type="Proteomes" id="UP000293852">
    <property type="component" value="Unassembled WGS sequence"/>
</dbReference>
<organism evidence="2 3">
    <name type="scientific">Xylanimonas ulmi</name>
    <dbReference type="NCBI Taxonomy" id="228973"/>
    <lineage>
        <taxon>Bacteria</taxon>
        <taxon>Bacillati</taxon>
        <taxon>Actinomycetota</taxon>
        <taxon>Actinomycetes</taxon>
        <taxon>Micrococcales</taxon>
        <taxon>Promicromonosporaceae</taxon>
        <taxon>Xylanimonas</taxon>
    </lineage>
</organism>
<comment type="caution">
    <text evidence="2">The sequence shown here is derived from an EMBL/GenBank/DDBJ whole genome shotgun (WGS) entry which is preliminary data.</text>
</comment>
<sequence length="267" mass="27529">MAAEHWTVTGPQTLELEGVTSLSVRCVDGRVDVVAHDEPVTRVEAHAVDGRALEVRLDDDGRLVVGHETLSGWKAFFENFADFTGRARADLQVAVPRAVPVSAGLVRGDVLVAGTRAATRVHTVTGSALAADVRGPLDVNTVSGEVTVRDLRGDVRANSVSGDLTVTGAVPSADISTVSGNVTLDLHEQPRWVRCNAVSGSFVVRVPDAEAVRARLTGVGGRLVVGGVEASGFGTKTLGPSGSVPTTLEANVVTGDVTVIGASVGAR</sequence>
<dbReference type="InterPro" id="IPR025164">
    <property type="entry name" value="Toastrack_DUF4097"/>
</dbReference>
<evidence type="ECO:0000313" key="2">
    <source>
        <dbReference type="EMBL" id="RZS60069.1"/>
    </source>
</evidence>
<evidence type="ECO:0000313" key="3">
    <source>
        <dbReference type="Proteomes" id="UP000293852"/>
    </source>
</evidence>
<proteinExistence type="predicted"/>
<evidence type="ECO:0000259" key="1">
    <source>
        <dbReference type="Pfam" id="PF13349"/>
    </source>
</evidence>
<dbReference type="OrthoDB" id="3232569at2"/>
<dbReference type="RefSeq" id="WP_130411702.1">
    <property type="nucleotide sequence ID" value="NZ_SGWX01000001.1"/>
</dbReference>
<dbReference type="Pfam" id="PF13349">
    <property type="entry name" value="DUF4097"/>
    <property type="match status" value="1"/>
</dbReference>
<accession>A0A4Q7M2D2</accession>
<reference evidence="2 3" key="1">
    <citation type="submission" date="2019-02" db="EMBL/GenBank/DDBJ databases">
        <title>Sequencing the genomes of 1000 actinobacteria strains.</title>
        <authorList>
            <person name="Klenk H.-P."/>
        </authorList>
    </citation>
    <scope>NUCLEOTIDE SEQUENCE [LARGE SCALE GENOMIC DNA]</scope>
    <source>
        <strain evidence="2 3">DSM 16932</strain>
    </source>
</reference>
<name>A0A4Q7M2D2_9MICO</name>
<keyword evidence="3" id="KW-1185">Reference proteome</keyword>